<comment type="caution">
    <text evidence="10">The sequence shown here is derived from an EMBL/GenBank/DDBJ whole genome shotgun (WGS) entry which is preliminary data.</text>
</comment>
<feature type="domain" description="PRD" evidence="9">
    <location>
        <begin position="290"/>
        <end position="394"/>
    </location>
</feature>
<dbReference type="InterPro" id="IPR013196">
    <property type="entry name" value="HTH_11"/>
</dbReference>
<dbReference type="PROSITE" id="PS51094">
    <property type="entry name" value="PTS_EIIA_TYPE_2"/>
    <property type="match status" value="1"/>
</dbReference>
<organism evidence="10 11">
    <name type="scientific">Holdemanella biformis</name>
    <dbReference type="NCBI Taxonomy" id="1735"/>
    <lineage>
        <taxon>Bacteria</taxon>
        <taxon>Bacillati</taxon>
        <taxon>Bacillota</taxon>
        <taxon>Erysipelotrichia</taxon>
        <taxon>Erysipelotrichales</taxon>
        <taxon>Erysipelotrichaceae</taxon>
        <taxon>Holdemanella</taxon>
    </lineage>
</organism>
<dbReference type="InterPro" id="IPR050661">
    <property type="entry name" value="BglG_antiterminators"/>
</dbReference>
<evidence type="ECO:0000259" key="7">
    <source>
        <dbReference type="PROSITE" id="PS51094"/>
    </source>
</evidence>
<evidence type="ECO:0000256" key="3">
    <source>
        <dbReference type="ARBA" id="ARBA00023015"/>
    </source>
</evidence>
<dbReference type="AlphaFoldDB" id="A0A395WAZ2"/>
<proteinExistence type="predicted"/>
<keyword evidence="5" id="KW-0804">Transcription</keyword>
<evidence type="ECO:0000256" key="5">
    <source>
        <dbReference type="ARBA" id="ARBA00023163"/>
    </source>
</evidence>
<dbReference type="InterPro" id="IPR001034">
    <property type="entry name" value="DeoR_HTH"/>
</dbReference>
<dbReference type="InterPro" id="IPR002178">
    <property type="entry name" value="PTS_EIIA_type-2_dom"/>
</dbReference>
<dbReference type="InterPro" id="IPR013011">
    <property type="entry name" value="PTS_EIIB_2"/>
</dbReference>
<evidence type="ECO:0000256" key="4">
    <source>
        <dbReference type="ARBA" id="ARBA00023159"/>
    </source>
</evidence>
<evidence type="ECO:0000256" key="1">
    <source>
        <dbReference type="ARBA" id="ARBA00022679"/>
    </source>
</evidence>
<dbReference type="Pfam" id="PF00359">
    <property type="entry name" value="PTS_EIIA_2"/>
    <property type="match status" value="1"/>
</dbReference>
<dbReference type="InterPro" id="IPR003501">
    <property type="entry name" value="PTS_EIIB_2/3"/>
</dbReference>
<dbReference type="PROSITE" id="PS51000">
    <property type="entry name" value="HTH_DEOR_2"/>
    <property type="match status" value="1"/>
</dbReference>
<dbReference type="Gene3D" id="1.10.10.10">
    <property type="entry name" value="Winged helix-like DNA-binding domain superfamily/Winged helix DNA-binding domain"/>
    <property type="match status" value="2"/>
</dbReference>
<dbReference type="InterPro" id="IPR007737">
    <property type="entry name" value="Mga_HTH"/>
</dbReference>
<keyword evidence="3" id="KW-0805">Transcription regulation</keyword>
<evidence type="ECO:0000259" key="8">
    <source>
        <dbReference type="PROSITE" id="PS51099"/>
    </source>
</evidence>
<keyword evidence="1" id="KW-0808">Transferase</keyword>
<dbReference type="PANTHER" id="PTHR30185:SF13">
    <property type="entry name" value="LICABCH OPERON REGULATOR-RELATED"/>
    <property type="match status" value="1"/>
</dbReference>
<dbReference type="Gene3D" id="3.40.930.10">
    <property type="entry name" value="Mannitol-specific EII, Chain A"/>
    <property type="match status" value="1"/>
</dbReference>
<keyword evidence="2" id="KW-0677">Repeat</keyword>
<gene>
    <name evidence="10" type="ORF">DWW32_01720</name>
</gene>
<dbReference type="CDD" id="cd05568">
    <property type="entry name" value="PTS_IIB_bgl_like"/>
    <property type="match status" value="1"/>
</dbReference>
<dbReference type="EMBL" id="QRYQ01000002">
    <property type="protein sequence ID" value="RGU93874.1"/>
    <property type="molecule type" value="Genomic_DNA"/>
</dbReference>
<dbReference type="PROSITE" id="PS51099">
    <property type="entry name" value="PTS_EIIB_TYPE_2"/>
    <property type="match status" value="1"/>
</dbReference>
<evidence type="ECO:0000259" key="9">
    <source>
        <dbReference type="PROSITE" id="PS51372"/>
    </source>
</evidence>
<sequence length="639" mass="74576">MFSNSRLEEIFIQISKNEFTTIKELTNLFHVTDRTIRTDIQAINLEIAKYECEILLKRKSGYYLMSYNKDKFKELQNQMEKQTNVLTFNSLDDRIKYILQKLLYSQDYVILDDLANEVFVSRNTLQNYIKPIKETLETYNLIYVSKPNLGVKVFGNEKDKRECLINEILCKDTPTYIIGFTKEEQMLFKDIDLFEIQTLVNQLLNKHDIHASDYDRKNLVMHCALMISRVKTENYIPFDVQFPIQDDICELIEQLCIQLENKFDIQITSGEKQYIYLHIASNTHMNIYSVNTVKLQNQITKLLEVIYEEYNFDLRPDAILKKDLFNHFSSILSSKNIYMNKKNPLLNTIKTNFPLPFEITLTSTAKVFSEALTEDEIGYISLHIGAAIERCFTSMYQKKRVVLVCGSGIATTRMLEARLQTFFNSKIVIVNKISYAEFMHYDFANIDFVISTIPIQSDNIPVEVVDFTLKNTDIEKISKRLSHMDKKANFVAKFFDKQLFIHKSNEVTKEDVLTELAHLLENQNIVSDTFIHSVLERESIACTNLNDIFAIPHPMEACSKETKVAVAILDQPVEWNDKHEEVQIIFMISIKQGEQKQFEHLYDLFIEIVGNTKLQQDIVHSNSFEEFLYTISTVDIFNS</sequence>
<dbReference type="InterPro" id="IPR036390">
    <property type="entry name" value="WH_DNA-bd_sf"/>
</dbReference>
<reference evidence="10 11" key="1">
    <citation type="submission" date="2018-08" db="EMBL/GenBank/DDBJ databases">
        <title>A genome reference for cultivated species of the human gut microbiota.</title>
        <authorList>
            <person name="Zou Y."/>
            <person name="Xue W."/>
            <person name="Luo G."/>
        </authorList>
    </citation>
    <scope>NUCLEOTIDE SEQUENCE [LARGE SCALE GENOMIC DNA]</scope>
    <source>
        <strain evidence="10 11">AF15-20</strain>
    </source>
</reference>
<protein>
    <submittedName>
        <fullName evidence="10">Transcription antiterminator</fullName>
    </submittedName>
</protein>
<feature type="domain" description="PRD" evidence="9">
    <location>
        <begin position="187"/>
        <end position="289"/>
    </location>
</feature>
<evidence type="ECO:0000259" key="6">
    <source>
        <dbReference type="PROSITE" id="PS51000"/>
    </source>
</evidence>
<dbReference type="RefSeq" id="WP_118324618.1">
    <property type="nucleotide sequence ID" value="NZ_CATXNH010000007.1"/>
</dbReference>
<feature type="domain" description="PTS EIIA type-2" evidence="7">
    <location>
        <begin position="493"/>
        <end position="634"/>
    </location>
</feature>
<dbReference type="SUPFAM" id="SSF46785">
    <property type="entry name" value="Winged helix' DNA-binding domain"/>
    <property type="match status" value="1"/>
</dbReference>
<accession>A0A395WAZ2</accession>
<feature type="domain" description="HTH deoR-type" evidence="6">
    <location>
        <begin position="3"/>
        <end position="64"/>
    </location>
</feature>
<dbReference type="InterPro" id="IPR036095">
    <property type="entry name" value="PTS_EIIB-like_sf"/>
</dbReference>
<dbReference type="Gene3D" id="3.40.50.2300">
    <property type="match status" value="1"/>
</dbReference>
<dbReference type="Gene3D" id="1.10.1790.10">
    <property type="entry name" value="PRD domain"/>
    <property type="match status" value="2"/>
</dbReference>
<dbReference type="InterPro" id="IPR036634">
    <property type="entry name" value="PRD_sf"/>
</dbReference>
<dbReference type="InterPro" id="IPR036388">
    <property type="entry name" value="WH-like_DNA-bd_sf"/>
</dbReference>
<dbReference type="Pfam" id="PF08279">
    <property type="entry name" value="HTH_11"/>
    <property type="match status" value="1"/>
</dbReference>
<evidence type="ECO:0000256" key="2">
    <source>
        <dbReference type="ARBA" id="ARBA00022737"/>
    </source>
</evidence>
<dbReference type="GO" id="GO:0008982">
    <property type="term" value="F:protein-N(PI)-phosphohistidine-sugar phosphotransferase activity"/>
    <property type="evidence" value="ECO:0007669"/>
    <property type="project" value="InterPro"/>
</dbReference>
<evidence type="ECO:0000313" key="10">
    <source>
        <dbReference type="EMBL" id="RGU93874.1"/>
    </source>
</evidence>
<dbReference type="InterPro" id="IPR016152">
    <property type="entry name" value="PTrfase/Anion_transptr"/>
</dbReference>
<dbReference type="PROSITE" id="PS51372">
    <property type="entry name" value="PRD_2"/>
    <property type="match status" value="2"/>
</dbReference>
<dbReference type="PANTHER" id="PTHR30185">
    <property type="entry name" value="CRYPTIC BETA-GLUCOSIDE BGL OPERON ANTITERMINATOR"/>
    <property type="match status" value="1"/>
</dbReference>
<dbReference type="SUPFAM" id="SSF52794">
    <property type="entry name" value="PTS system IIB component-like"/>
    <property type="match status" value="1"/>
</dbReference>
<name>A0A395WAZ2_9FIRM</name>
<keyword evidence="4" id="KW-0010">Activator</keyword>
<dbReference type="Proteomes" id="UP000265489">
    <property type="component" value="Unassembled WGS sequence"/>
</dbReference>
<dbReference type="GO" id="GO:0003700">
    <property type="term" value="F:DNA-binding transcription factor activity"/>
    <property type="evidence" value="ECO:0007669"/>
    <property type="project" value="InterPro"/>
</dbReference>
<dbReference type="SUPFAM" id="SSF63520">
    <property type="entry name" value="PTS-regulatory domain, PRD"/>
    <property type="match status" value="2"/>
</dbReference>
<dbReference type="Pfam" id="PF02302">
    <property type="entry name" value="PTS_IIB"/>
    <property type="match status" value="1"/>
</dbReference>
<dbReference type="Pfam" id="PF05043">
    <property type="entry name" value="Mga"/>
    <property type="match status" value="1"/>
</dbReference>
<evidence type="ECO:0000313" key="11">
    <source>
        <dbReference type="Proteomes" id="UP000265489"/>
    </source>
</evidence>
<dbReference type="SUPFAM" id="SSF55804">
    <property type="entry name" value="Phoshotransferase/anion transport protein"/>
    <property type="match status" value="1"/>
</dbReference>
<feature type="domain" description="PTS EIIB type-2" evidence="8">
    <location>
        <begin position="399"/>
        <end position="489"/>
    </location>
</feature>
<dbReference type="GO" id="GO:0009401">
    <property type="term" value="P:phosphoenolpyruvate-dependent sugar phosphotransferase system"/>
    <property type="evidence" value="ECO:0007669"/>
    <property type="project" value="InterPro"/>
</dbReference>
<dbReference type="GeneID" id="66578557"/>
<dbReference type="Pfam" id="PF00874">
    <property type="entry name" value="PRD"/>
    <property type="match status" value="2"/>
</dbReference>
<dbReference type="InterPro" id="IPR011608">
    <property type="entry name" value="PRD"/>
</dbReference>